<reference evidence="2 3" key="1">
    <citation type="journal article" date="2017" name="BMC Biol.">
        <title>Genomic innovations, transcriptional plasticity and gene loss underlying the evolution and divergence of two highly polyphagous and invasive Helicoverpa pest species.</title>
        <authorList>
            <person name="Pearce S.L."/>
            <person name="Clarke D.F."/>
            <person name="East P.D."/>
            <person name="Elfekih S."/>
            <person name="Gordon K.H."/>
            <person name="Jermiin L.S."/>
            <person name="McGaughran A."/>
            <person name="Oakeshott J.G."/>
            <person name="Papanikolaou A."/>
            <person name="Perera O.P."/>
            <person name="Rane R.V."/>
            <person name="Richards S."/>
            <person name="Tay W.T."/>
            <person name="Walsh T.K."/>
            <person name="Anderson A."/>
            <person name="Anderson C.J."/>
            <person name="Asgari S."/>
            <person name="Board P.G."/>
            <person name="Bretschneider A."/>
            <person name="Campbell P.M."/>
            <person name="Chertemps T."/>
            <person name="Christeller J.T."/>
            <person name="Coppin C.W."/>
            <person name="Downes S.J."/>
            <person name="Duan G."/>
            <person name="Farnsworth C.A."/>
            <person name="Good R.T."/>
            <person name="Han L.B."/>
            <person name="Han Y.C."/>
            <person name="Hatje K."/>
            <person name="Horne I."/>
            <person name="Huang Y.P."/>
            <person name="Hughes D.S."/>
            <person name="Jacquin-Joly E."/>
            <person name="James W."/>
            <person name="Jhangiani S."/>
            <person name="Kollmar M."/>
            <person name="Kuwar S.S."/>
            <person name="Li S."/>
            <person name="Liu N.Y."/>
            <person name="Maibeche M.T."/>
            <person name="Miller J.R."/>
            <person name="Montagne N."/>
            <person name="Perry T."/>
            <person name="Qu J."/>
            <person name="Song S.V."/>
            <person name="Sutton G.G."/>
            <person name="Vogel H."/>
            <person name="Walenz B.P."/>
            <person name="Xu W."/>
            <person name="Zhang H.J."/>
            <person name="Zou Z."/>
            <person name="Batterham P."/>
            <person name="Edwards O.R."/>
            <person name="Feyereisen R."/>
            <person name="Gibbs R.A."/>
            <person name="Heckel D.G."/>
            <person name="McGrath A."/>
            <person name="Robin C."/>
            <person name="Scherer S.E."/>
            <person name="Worley K.C."/>
            <person name="Wu Y.D."/>
        </authorList>
    </citation>
    <scope>NUCLEOTIDE SEQUENCE [LARGE SCALE GENOMIC DNA]</scope>
    <source>
        <strain evidence="2">Harm_GR_Male_#8</strain>
        <tissue evidence="2">Whole organism</tissue>
    </source>
</reference>
<dbReference type="Pfam" id="PF04572">
    <property type="entry name" value="Gb3_synth"/>
    <property type="match status" value="1"/>
</dbReference>
<evidence type="ECO:0000313" key="2">
    <source>
        <dbReference type="EMBL" id="PZC77748.1"/>
    </source>
</evidence>
<dbReference type="Proteomes" id="UP000249218">
    <property type="component" value="Unassembled WGS sequence"/>
</dbReference>
<feature type="domain" description="Alpha 1,4-glycosyltransferase" evidence="1">
    <location>
        <begin position="66"/>
        <end position="173"/>
    </location>
</feature>
<gene>
    <name evidence="2" type="primary">HaOG203048</name>
    <name evidence="2" type="ORF">B5X24_HaOG203048</name>
</gene>
<name>A0A2W1BRT1_HELAM</name>
<dbReference type="InterPro" id="IPR007652">
    <property type="entry name" value="A1-4-GlycosylTfrase_dom"/>
</dbReference>
<accession>A0A2W1BRT1</accession>
<keyword evidence="3" id="KW-1185">Reference proteome</keyword>
<evidence type="ECO:0000313" key="3">
    <source>
        <dbReference type="Proteomes" id="UP000249218"/>
    </source>
</evidence>
<dbReference type="OrthoDB" id="409543at2759"/>
<dbReference type="AlphaFoldDB" id="A0A2W1BRT1"/>
<organism evidence="2 3">
    <name type="scientific">Helicoverpa armigera</name>
    <name type="common">Cotton bollworm</name>
    <name type="synonym">Heliothis armigera</name>
    <dbReference type="NCBI Taxonomy" id="29058"/>
    <lineage>
        <taxon>Eukaryota</taxon>
        <taxon>Metazoa</taxon>
        <taxon>Ecdysozoa</taxon>
        <taxon>Arthropoda</taxon>
        <taxon>Hexapoda</taxon>
        <taxon>Insecta</taxon>
        <taxon>Pterygota</taxon>
        <taxon>Neoptera</taxon>
        <taxon>Endopterygota</taxon>
        <taxon>Lepidoptera</taxon>
        <taxon>Glossata</taxon>
        <taxon>Ditrysia</taxon>
        <taxon>Noctuoidea</taxon>
        <taxon>Noctuidae</taxon>
        <taxon>Heliothinae</taxon>
        <taxon>Helicoverpa</taxon>
    </lineage>
</organism>
<evidence type="ECO:0000259" key="1">
    <source>
        <dbReference type="Pfam" id="PF04572"/>
    </source>
</evidence>
<sequence>MLQYNQNVRFQFCFHQQCVASHTKGLPIFQGNNDMPSGLLPSSRAKPFGSKTAGTPTATRARRIIEILSTYDNTQWSGYGARATERVLRRRCPELHNATSGDCQGLSIYSSELFYPIGFSEAHLLVRGGPLKKINVEPYTYHIWNLVTKMFTIRPNSAYVQLASKLCPLIYGAYGDAFGV</sequence>
<protein>
    <recommendedName>
        <fullName evidence="1">Alpha 1,4-glycosyltransferase domain-containing protein</fullName>
    </recommendedName>
</protein>
<proteinExistence type="predicted"/>
<dbReference type="EMBL" id="KZ149921">
    <property type="protein sequence ID" value="PZC77748.1"/>
    <property type="molecule type" value="Genomic_DNA"/>
</dbReference>